<dbReference type="InterPro" id="IPR007326">
    <property type="entry name" value="Lipoprotein-assoc_dom"/>
</dbReference>
<protein>
    <recommendedName>
        <fullName evidence="2">Lipoprotein-associated type-17 domain-containing protein</fullName>
    </recommendedName>
</protein>
<organism evidence="3 4">
    <name type="scientific">Mycoplasma phocoeninasale</name>
    <dbReference type="NCBI Taxonomy" id="2726117"/>
    <lineage>
        <taxon>Bacteria</taxon>
        <taxon>Bacillati</taxon>
        <taxon>Mycoplasmatota</taxon>
        <taxon>Mollicutes</taxon>
        <taxon>Mycoplasmataceae</taxon>
        <taxon>Mycoplasma</taxon>
    </lineage>
</organism>
<dbReference type="Proteomes" id="UP000501728">
    <property type="component" value="Chromosome"/>
</dbReference>
<keyword evidence="4" id="KW-1185">Reference proteome</keyword>
<reference evidence="3 4" key="1">
    <citation type="submission" date="2020-04" db="EMBL/GenBank/DDBJ databases">
        <title>Novel Mycoplasma species detected in Phocoena phocoena (harbor porpoise) from the USA.</title>
        <authorList>
            <person name="Volokhov D.V."/>
        </authorList>
    </citation>
    <scope>NUCLEOTIDE SEQUENCE [LARGE SCALE GENOMIC DNA]</scope>
    <source>
        <strain evidence="3 4">C264-NAS</strain>
    </source>
</reference>
<feature type="compositionally biased region" description="Polar residues" evidence="1">
    <location>
        <begin position="23"/>
        <end position="32"/>
    </location>
</feature>
<feature type="region of interest" description="Disordered" evidence="1">
    <location>
        <begin position="11"/>
        <end position="32"/>
    </location>
</feature>
<evidence type="ECO:0000313" key="3">
    <source>
        <dbReference type="EMBL" id="QJG66536.1"/>
    </source>
</evidence>
<dbReference type="KEGG" id="mphn:HGG64_02380"/>
<proteinExistence type="predicted"/>
<accession>A0A858U737</accession>
<feature type="domain" description="Lipoprotein-associated type-17" evidence="2">
    <location>
        <begin position="35"/>
        <end position="104"/>
    </location>
</feature>
<dbReference type="Pfam" id="PF04200">
    <property type="entry name" value="Lipoprotein_17"/>
    <property type="match status" value="1"/>
</dbReference>
<dbReference type="EMBL" id="CP051480">
    <property type="protein sequence ID" value="QJG66536.1"/>
    <property type="molecule type" value="Genomic_DNA"/>
</dbReference>
<evidence type="ECO:0000259" key="2">
    <source>
        <dbReference type="Pfam" id="PF04200"/>
    </source>
</evidence>
<evidence type="ECO:0000313" key="4">
    <source>
        <dbReference type="Proteomes" id="UP000501728"/>
    </source>
</evidence>
<name>A0A858U737_9MOLU</name>
<gene>
    <name evidence="3" type="ORF">HGG64_02380</name>
</gene>
<dbReference type="AlphaFoldDB" id="A0A858U737"/>
<sequence length="625" mass="71153">MISLPLIAASCGGTKKEDPKPNNPSQKDVQDSLNNVTVTVVDKNKLASAVKVADVTVNGKANGFTYVIESIIPNDTAGELAVKVKSSKGDISATKDLKIEGFTKKITPAPEDEEQKLRREVSFTYNGTITESSTPQNFKDNIRLSGNSTFVIDPGGTIIVKIKTEASSVPPTVKKYALIKLTLKKESKSLDFYVKFALNTANVMGIKTDKEEFDLIKNQEQQLMPEPIPNPTPDDGNSNAKIIAKSEIEKLNKLFSKLELKNPNSEKMFKVELKKIEDSKKSQFENYLKNVSELKKNISSSDYENKLASLLNMQNINNEKYSDEKQNLINKFFNIKNTEIITNEDIVKLNNSNTLENTQKIILEISSKFSKEIDKELISLLNDSKKIIDFANEINDNKISDDMISKSIEALKILYKQMNFGFGSYSNYSDLVKSKIKDLLNDENKKREFIKNTQKQLKIREDIYKRVIVLLNNNEKLSFTNPLESILELKWILEFSKLPVAGYVILRNQNLIEKIKIFLLQQTNSNDLNTQKIAKEINDFVKKSSILLKELKLEQTKQKLLSYGFNKNSDIDSWISKIEQNQFNKFLNFAKEIKIEIQKPEQNKLKIINLIKSFLNLEIKSIDII</sequence>
<evidence type="ECO:0000256" key="1">
    <source>
        <dbReference type="SAM" id="MobiDB-lite"/>
    </source>
</evidence>